<evidence type="ECO:0000256" key="7">
    <source>
        <dbReference type="SAM" id="Phobius"/>
    </source>
</evidence>
<dbReference type="SUPFAM" id="SSF90123">
    <property type="entry name" value="ABC transporter transmembrane region"/>
    <property type="match status" value="1"/>
</dbReference>
<evidence type="ECO:0000256" key="1">
    <source>
        <dbReference type="ARBA" id="ARBA00004651"/>
    </source>
</evidence>
<dbReference type="PROSITE" id="PS00211">
    <property type="entry name" value="ABC_TRANSPORTER_1"/>
    <property type="match status" value="1"/>
</dbReference>
<dbReference type="PROSITE" id="PS50893">
    <property type="entry name" value="ABC_TRANSPORTER_2"/>
    <property type="match status" value="1"/>
</dbReference>
<dbReference type="PROSITE" id="PS50929">
    <property type="entry name" value="ABC_TM1F"/>
    <property type="match status" value="1"/>
</dbReference>
<dbReference type="InterPro" id="IPR039421">
    <property type="entry name" value="Type_1_exporter"/>
</dbReference>
<dbReference type="GO" id="GO:0005524">
    <property type="term" value="F:ATP binding"/>
    <property type="evidence" value="ECO:0007669"/>
    <property type="project" value="UniProtKB-KW"/>
</dbReference>
<dbReference type="PANTHER" id="PTHR24221">
    <property type="entry name" value="ATP-BINDING CASSETTE SUB-FAMILY B"/>
    <property type="match status" value="1"/>
</dbReference>
<feature type="domain" description="ABC transporter" evidence="8">
    <location>
        <begin position="337"/>
        <end position="572"/>
    </location>
</feature>
<evidence type="ECO:0000256" key="6">
    <source>
        <dbReference type="ARBA" id="ARBA00023136"/>
    </source>
</evidence>
<name>A0ABY3PJU9_9CYAN</name>
<dbReference type="InterPro" id="IPR003593">
    <property type="entry name" value="AAA+_ATPase"/>
</dbReference>
<evidence type="ECO:0000259" key="8">
    <source>
        <dbReference type="PROSITE" id="PS50893"/>
    </source>
</evidence>
<dbReference type="PANTHER" id="PTHR24221:SF646">
    <property type="entry name" value="HAEMOLYSIN SECRETION ATP-BINDING PROTEIN"/>
    <property type="match status" value="1"/>
</dbReference>
<dbReference type="CDD" id="cd18561">
    <property type="entry name" value="ABC_6TM_AarD_CydDC_like"/>
    <property type="match status" value="1"/>
</dbReference>
<dbReference type="InterPro" id="IPR036640">
    <property type="entry name" value="ABC1_TM_sf"/>
</dbReference>
<sequence>MMLQRRLLALTRGARVRLAATAALGLAATGTYIVQGLLTARAVDQILRTGSWSSILDSLGGIAACIVLRIALVWLREVSAVEVASAVKQMLRTRLFNRLLLLGPGYLETRRTGAVQATVVDSVEALEGYMGYYLPQVCIALCAPALIVSGLFALDPVVGALTLGCVLVAPFGPTLYDWLLGDYGRRHWQAYSRLGAQFLDSMQGMTTLKAFNASGRRGLTLQREATDLYRATMAQMSLSLVGSGIAGLALSAGTALAVGVGALHLAEGSLSIPGLLTILFLSAECFRPLADLNTYWHLGYRGISASPAVFELLEAQPVVGEAAISGSVGAESGTLAVGFENVIFAYTDGERPALGGLSFEVGPGETVALVGRSGAGKSTVVSLLFRFFDPQSGRITLAGRDIREYSLESLRSLIAVVPQETYLFHGTVAENLRLGRRDATPAQLEAAARTANAHDFIAEMPEGYQTIVGERGLKLSGGQRQRLAIARALLKDAPLLILDEATSSVDAANEAQIQQALERLRSGRTTLVIAHRLSTVVNADRIVVLEQGQAVQAGRHRDLLSQPGAYARLVTAQQGTL</sequence>
<keyword evidence="6 7" id="KW-0472">Membrane</keyword>
<comment type="subcellular location">
    <subcellularLocation>
        <location evidence="1">Cell membrane</location>
        <topology evidence="1">Multi-pass membrane protein</topology>
    </subcellularLocation>
</comment>
<feature type="transmembrane region" description="Helical" evidence="7">
    <location>
        <begin position="238"/>
        <end position="264"/>
    </location>
</feature>
<organism evidence="10 11">
    <name type="scientific">Gloeobacter morelensis MG652769</name>
    <dbReference type="NCBI Taxonomy" id="2781736"/>
    <lineage>
        <taxon>Bacteria</taxon>
        <taxon>Bacillati</taxon>
        <taxon>Cyanobacteriota</taxon>
        <taxon>Cyanophyceae</taxon>
        <taxon>Gloeobacterales</taxon>
        <taxon>Gloeobacteraceae</taxon>
        <taxon>Gloeobacter</taxon>
        <taxon>Gloeobacter morelensis</taxon>
    </lineage>
</organism>
<keyword evidence="2 7" id="KW-0812">Transmembrane</keyword>
<evidence type="ECO:0000256" key="4">
    <source>
        <dbReference type="ARBA" id="ARBA00022840"/>
    </source>
</evidence>
<dbReference type="InterPro" id="IPR027417">
    <property type="entry name" value="P-loop_NTPase"/>
</dbReference>
<feature type="domain" description="ABC transmembrane type-1" evidence="9">
    <location>
        <begin position="19"/>
        <end position="301"/>
    </location>
</feature>
<evidence type="ECO:0000313" key="11">
    <source>
        <dbReference type="Proteomes" id="UP001054846"/>
    </source>
</evidence>
<dbReference type="Pfam" id="PF00005">
    <property type="entry name" value="ABC_tran"/>
    <property type="match status" value="1"/>
</dbReference>
<keyword evidence="3" id="KW-0547">Nucleotide-binding</keyword>
<dbReference type="SUPFAM" id="SSF52540">
    <property type="entry name" value="P-loop containing nucleoside triphosphate hydrolases"/>
    <property type="match status" value="1"/>
</dbReference>
<protein>
    <submittedName>
        <fullName evidence="10">ABC transporter ATP-binding protein</fullName>
    </submittedName>
</protein>
<evidence type="ECO:0000256" key="2">
    <source>
        <dbReference type="ARBA" id="ARBA00022692"/>
    </source>
</evidence>
<dbReference type="EMBL" id="CP063845">
    <property type="protein sequence ID" value="UFP93899.1"/>
    <property type="molecule type" value="Genomic_DNA"/>
</dbReference>
<evidence type="ECO:0000313" key="10">
    <source>
        <dbReference type="EMBL" id="UFP93899.1"/>
    </source>
</evidence>
<dbReference type="Proteomes" id="UP001054846">
    <property type="component" value="Chromosome"/>
</dbReference>
<dbReference type="Gene3D" id="3.40.50.300">
    <property type="entry name" value="P-loop containing nucleotide triphosphate hydrolases"/>
    <property type="match status" value="1"/>
</dbReference>
<evidence type="ECO:0000259" key="9">
    <source>
        <dbReference type="PROSITE" id="PS50929"/>
    </source>
</evidence>
<evidence type="ECO:0000256" key="3">
    <source>
        <dbReference type="ARBA" id="ARBA00022741"/>
    </source>
</evidence>
<feature type="transmembrane region" description="Helical" evidence="7">
    <location>
        <begin position="160"/>
        <end position="179"/>
    </location>
</feature>
<dbReference type="Gene3D" id="1.20.1560.10">
    <property type="entry name" value="ABC transporter type 1, transmembrane domain"/>
    <property type="match status" value="1"/>
</dbReference>
<keyword evidence="5 7" id="KW-1133">Transmembrane helix</keyword>
<evidence type="ECO:0000256" key="5">
    <source>
        <dbReference type="ARBA" id="ARBA00022989"/>
    </source>
</evidence>
<dbReference type="InterPro" id="IPR003439">
    <property type="entry name" value="ABC_transporter-like_ATP-bd"/>
</dbReference>
<dbReference type="RefSeq" id="WP_230840956.1">
    <property type="nucleotide sequence ID" value="NZ_CP063845.1"/>
</dbReference>
<keyword evidence="4 10" id="KW-0067">ATP-binding</keyword>
<reference evidence="10 11" key="1">
    <citation type="journal article" date="2021" name="Genome Biol. Evol.">
        <title>Complete Genome Sequencing of a Novel Gloeobacter Species from a Waterfall Cave in Mexico.</title>
        <authorList>
            <person name="Saw J.H."/>
            <person name="Cardona T."/>
            <person name="Montejano G."/>
        </authorList>
    </citation>
    <scope>NUCLEOTIDE SEQUENCE [LARGE SCALE GENOMIC DNA]</scope>
    <source>
        <strain evidence="10">MG652769</strain>
    </source>
</reference>
<dbReference type="InterPro" id="IPR011527">
    <property type="entry name" value="ABC1_TM_dom"/>
</dbReference>
<accession>A0ABY3PJU9</accession>
<gene>
    <name evidence="10" type="ORF">ISF26_19325</name>
</gene>
<dbReference type="SMART" id="SM00382">
    <property type="entry name" value="AAA"/>
    <property type="match status" value="1"/>
</dbReference>
<dbReference type="InterPro" id="IPR017871">
    <property type="entry name" value="ABC_transporter-like_CS"/>
</dbReference>
<proteinExistence type="predicted"/>
<dbReference type="Pfam" id="PF00664">
    <property type="entry name" value="ABC_membrane"/>
    <property type="match status" value="1"/>
</dbReference>
<feature type="transmembrane region" description="Helical" evidence="7">
    <location>
        <begin position="132"/>
        <end position="154"/>
    </location>
</feature>
<keyword evidence="11" id="KW-1185">Reference proteome</keyword>
<feature type="transmembrane region" description="Helical" evidence="7">
    <location>
        <begin position="52"/>
        <end position="75"/>
    </location>
</feature>